<evidence type="ECO:0000313" key="4">
    <source>
        <dbReference type="EMBL" id="BDU75631.1"/>
    </source>
</evidence>
<dbReference type="EMBL" id="AP027081">
    <property type="protein sequence ID" value="BDU75631.1"/>
    <property type="molecule type" value="Genomic_DNA"/>
</dbReference>
<dbReference type="GO" id="GO:0000976">
    <property type="term" value="F:transcription cis-regulatory region binding"/>
    <property type="evidence" value="ECO:0007669"/>
    <property type="project" value="TreeGrafter"/>
</dbReference>
<evidence type="ECO:0000256" key="1">
    <source>
        <dbReference type="ARBA" id="ARBA00023125"/>
    </source>
</evidence>
<dbReference type="AlphaFoldDB" id="A0AA48H192"/>
<dbReference type="InterPro" id="IPR001647">
    <property type="entry name" value="HTH_TetR"/>
</dbReference>
<evidence type="ECO:0000259" key="3">
    <source>
        <dbReference type="PROSITE" id="PS50977"/>
    </source>
</evidence>
<name>A0AA48H192_9BACT</name>
<organism evidence="4 5">
    <name type="scientific">Mesoterricola sediminis</name>
    <dbReference type="NCBI Taxonomy" id="2927980"/>
    <lineage>
        <taxon>Bacteria</taxon>
        <taxon>Pseudomonadati</taxon>
        <taxon>Acidobacteriota</taxon>
        <taxon>Holophagae</taxon>
        <taxon>Holophagales</taxon>
        <taxon>Holophagaceae</taxon>
        <taxon>Mesoterricola</taxon>
    </lineage>
</organism>
<dbReference type="KEGG" id="msea:METESE_05890"/>
<gene>
    <name evidence="4" type="ORF">METESE_05890</name>
</gene>
<feature type="domain" description="HTH tetR-type" evidence="3">
    <location>
        <begin position="8"/>
        <end position="68"/>
    </location>
</feature>
<proteinExistence type="predicted"/>
<dbReference type="Gene3D" id="1.10.10.60">
    <property type="entry name" value="Homeodomain-like"/>
    <property type="match status" value="1"/>
</dbReference>
<dbReference type="Pfam" id="PF09209">
    <property type="entry name" value="CecR_C"/>
    <property type="match status" value="1"/>
</dbReference>
<dbReference type="SUPFAM" id="SSF48498">
    <property type="entry name" value="Tetracyclin repressor-like, C-terminal domain"/>
    <property type="match status" value="1"/>
</dbReference>
<protein>
    <submittedName>
        <fullName evidence="4">TetR family transcriptional regulator</fullName>
    </submittedName>
</protein>
<sequence length="222" mass="24828">MTPIDPESNTRLRLLEAAVFCFAEHGFDGTGIREIAQRAKANSALVQYHFGGKTGLYAAALTHIFTIRPLPFEVVPSSPDEPNARERAIHAFHQLVESLLREMLACGEGGDFDRAAHQLINRELQSPRPDMVELLRGHIQPLVDQITRCMRALRPDLDDEEAFLSVNSLFGQITHFHINLPMIRMMTGDPAWPRDVQALVRHIVQFSLRGLAVPEALPGARP</sequence>
<dbReference type="GO" id="GO:0003700">
    <property type="term" value="F:DNA-binding transcription factor activity"/>
    <property type="evidence" value="ECO:0007669"/>
    <property type="project" value="TreeGrafter"/>
</dbReference>
<dbReference type="PROSITE" id="PS50977">
    <property type="entry name" value="HTH_TETR_2"/>
    <property type="match status" value="1"/>
</dbReference>
<dbReference type="InterPro" id="IPR036271">
    <property type="entry name" value="Tet_transcr_reg_TetR-rel_C_sf"/>
</dbReference>
<dbReference type="InterPro" id="IPR015292">
    <property type="entry name" value="Tscrpt_reg_YbiH_C"/>
</dbReference>
<dbReference type="Proteomes" id="UP001228113">
    <property type="component" value="Chromosome"/>
</dbReference>
<evidence type="ECO:0000313" key="5">
    <source>
        <dbReference type="Proteomes" id="UP001228113"/>
    </source>
</evidence>
<feature type="DNA-binding region" description="H-T-H motif" evidence="2">
    <location>
        <begin position="31"/>
        <end position="50"/>
    </location>
</feature>
<reference evidence="4" key="1">
    <citation type="journal article" date="2023" name="Int. J. Syst. Evol. Microbiol.">
        <title>Mesoterricola silvestris gen. nov., sp. nov., Mesoterricola sediminis sp. nov., Geothrix oryzae sp. nov., Geothrix edaphica sp. nov., Geothrix rubra sp. nov., and Geothrix limicola sp. nov., six novel members of Acidobacteriota isolated from soils.</title>
        <authorList>
            <person name="Itoh H."/>
            <person name="Sugisawa Y."/>
            <person name="Mise K."/>
            <person name="Xu Z."/>
            <person name="Kuniyasu M."/>
            <person name="Ushijima N."/>
            <person name="Kawano K."/>
            <person name="Kobayashi E."/>
            <person name="Shiratori Y."/>
            <person name="Masuda Y."/>
            <person name="Senoo K."/>
        </authorList>
    </citation>
    <scope>NUCLEOTIDE SEQUENCE</scope>
    <source>
        <strain evidence="4">W786</strain>
    </source>
</reference>
<keyword evidence="1 2" id="KW-0238">DNA-binding</keyword>
<dbReference type="InterPro" id="IPR050109">
    <property type="entry name" value="HTH-type_TetR-like_transc_reg"/>
</dbReference>
<keyword evidence="5" id="KW-1185">Reference proteome</keyword>
<dbReference type="PRINTS" id="PR00455">
    <property type="entry name" value="HTHTETR"/>
</dbReference>
<dbReference type="PANTHER" id="PTHR30055">
    <property type="entry name" value="HTH-TYPE TRANSCRIPTIONAL REGULATOR RUTR"/>
    <property type="match status" value="1"/>
</dbReference>
<evidence type="ECO:0000256" key="2">
    <source>
        <dbReference type="PROSITE-ProRule" id="PRU00335"/>
    </source>
</evidence>
<dbReference type="Gene3D" id="1.10.357.10">
    <property type="entry name" value="Tetracycline Repressor, domain 2"/>
    <property type="match status" value="1"/>
</dbReference>
<dbReference type="PANTHER" id="PTHR30055:SF235">
    <property type="entry name" value="TRANSCRIPTIONAL REGULATORY PROTEIN"/>
    <property type="match status" value="1"/>
</dbReference>
<dbReference type="RefSeq" id="WP_243331328.1">
    <property type="nucleotide sequence ID" value="NZ_AP027081.1"/>
</dbReference>
<accession>A0AA48H192</accession>
<dbReference type="InterPro" id="IPR009057">
    <property type="entry name" value="Homeodomain-like_sf"/>
</dbReference>
<dbReference type="SUPFAM" id="SSF46689">
    <property type="entry name" value="Homeodomain-like"/>
    <property type="match status" value="1"/>
</dbReference>
<dbReference type="Pfam" id="PF00440">
    <property type="entry name" value="TetR_N"/>
    <property type="match status" value="1"/>
</dbReference>